<evidence type="ECO:0000313" key="3">
    <source>
        <dbReference type="Proteomes" id="UP000094609"/>
    </source>
</evidence>
<keyword evidence="1" id="KW-1133">Transmembrane helix</keyword>
<feature type="transmembrane region" description="Helical" evidence="1">
    <location>
        <begin position="114"/>
        <end position="135"/>
    </location>
</feature>
<keyword evidence="1" id="KW-0812">Transmembrane</keyword>
<dbReference type="EMBL" id="CP017111">
    <property type="protein sequence ID" value="AOO64562.1"/>
    <property type="molecule type" value="Genomic_DNA"/>
</dbReference>
<protein>
    <submittedName>
        <fullName evidence="2">Uncharacterized protein</fullName>
    </submittedName>
</protein>
<name>A0A1D7THP9_9BACT</name>
<organism evidence="2 3">
    <name type="scientific">Sulfurospirillum halorespirans DSM 13726</name>
    <dbReference type="NCBI Taxonomy" id="1193502"/>
    <lineage>
        <taxon>Bacteria</taxon>
        <taxon>Pseudomonadati</taxon>
        <taxon>Campylobacterota</taxon>
        <taxon>Epsilonproteobacteria</taxon>
        <taxon>Campylobacterales</taxon>
        <taxon>Sulfurospirillaceae</taxon>
        <taxon>Sulfurospirillum</taxon>
    </lineage>
</organism>
<feature type="transmembrane region" description="Helical" evidence="1">
    <location>
        <begin position="18"/>
        <end position="36"/>
    </location>
</feature>
<evidence type="ECO:0000313" key="2">
    <source>
        <dbReference type="EMBL" id="AOO64562.1"/>
    </source>
</evidence>
<feature type="transmembrane region" description="Helical" evidence="1">
    <location>
        <begin position="87"/>
        <end position="108"/>
    </location>
</feature>
<dbReference type="KEGG" id="shal:SHALO_0780"/>
<proteinExistence type="predicted"/>
<feature type="transmembrane region" description="Helical" evidence="1">
    <location>
        <begin position="48"/>
        <end position="75"/>
    </location>
</feature>
<dbReference type="AlphaFoldDB" id="A0A1D7THP9"/>
<keyword evidence="1" id="KW-0472">Membrane</keyword>
<evidence type="ECO:0000256" key="1">
    <source>
        <dbReference type="SAM" id="Phobius"/>
    </source>
</evidence>
<gene>
    <name evidence="2" type="ORF">SHALO_0780</name>
</gene>
<dbReference type="Proteomes" id="UP000094609">
    <property type="component" value="Chromosome"/>
</dbReference>
<accession>A0A1D7THP9</accession>
<dbReference type="RefSeq" id="WP_069477445.1">
    <property type="nucleotide sequence ID" value="NZ_CP017111.1"/>
</dbReference>
<sequence length="154" mass="16324">MALPIFAAGLFGTMVSRIVGFFSSVGPLATFFVWIGKKFAVKGVTVPIQLAVVGALVVSKVAFLIAILTLLATIYNLITSFLNMIPSLLSSDSILVIALQVMQAIGLLDAVTDAFAVFTLLFGSLLALFISKVVLHALKDASDEFFKIAILLGE</sequence>
<reference evidence="3" key="1">
    <citation type="submission" date="2016-08" db="EMBL/GenBank/DDBJ databases">
        <title>Complete genome sequence of the organohalide-respiring Epsilonproteobacterium Sulfurospirillum halorespirans.</title>
        <authorList>
            <person name="Goris T."/>
            <person name="Zimmermann J."/>
            <person name="Schenz B."/>
            <person name="Lemos M."/>
            <person name="Hackermueller J."/>
            <person name="Diekert G."/>
        </authorList>
    </citation>
    <scope>NUCLEOTIDE SEQUENCE [LARGE SCALE GENOMIC DNA]</scope>
    <source>
        <strain>DSM 13726</strain>
        <strain evidence="3">PCE-M2</strain>
    </source>
</reference>
<dbReference type="STRING" id="1193502.SHALO_0780"/>
<keyword evidence="3" id="KW-1185">Reference proteome</keyword>